<dbReference type="EC" id="1.-.-.-" evidence="8"/>
<sequence length="484" mass="54462">MAPQAQAAAAGNSVPKVLVIGAGAAGLVAALELSREGLDVTVYEQTEEVGGLWVYTPETESEPLGVDPQRRHVHSSMYRDLRTNLPREIMGYLDFPFLPKRGRDERRYPGCEEVKLYLKDFAEHYNLMRFIEFGVKVHYVGVKRGEANAYSENRDLKWIVRTSKVGANQVGEEIFDTVVICIGHFFQPRVISIPGAERWPGLHMHSHNYRIPEPFQDKVVVIIGNSKSGGDISKELIHVAKEVHICARNWPADNLSVSEAGPRKNTWHHPLVELACEDGTVKFQDGKSTKADVIMQCTGYLYDFQFLDTQGLISVEDGRVAPLYKHVFVPALAPSLSFVGLPSKILPFPLFQAQAKWIAKVLTGKVKLPSQSAMMADVEKYYLDLEAKGVPRHETLGLELETFEYVNWMLHECGERQMNSWRRDIFLTTTLSKLAYPFDYREVWDDQELLDIANASLLELSENLGIEGTQGSGMSYANHFSCIV</sequence>
<evidence type="ECO:0000313" key="9">
    <source>
        <dbReference type="EMBL" id="KAL3701103.1"/>
    </source>
</evidence>
<protein>
    <recommendedName>
        <fullName evidence="8">Flavin-containing monooxygenase</fullName>
        <ecNumber evidence="8">1.-.-.-</ecNumber>
    </recommendedName>
</protein>
<dbReference type="SUPFAM" id="SSF51905">
    <property type="entry name" value="FAD/NAD(P)-binding domain"/>
    <property type="match status" value="2"/>
</dbReference>
<dbReference type="InterPro" id="IPR036188">
    <property type="entry name" value="FAD/NAD-bd_sf"/>
</dbReference>
<dbReference type="InterPro" id="IPR050346">
    <property type="entry name" value="FMO-like"/>
</dbReference>
<dbReference type="Pfam" id="PF00743">
    <property type="entry name" value="FMO-like"/>
    <property type="match status" value="2"/>
</dbReference>
<name>A0ABD3IBR2_9MARC</name>
<reference evidence="9 10" key="1">
    <citation type="submission" date="2024-09" db="EMBL/GenBank/DDBJ databases">
        <title>Chromosome-scale assembly of Riccia sorocarpa.</title>
        <authorList>
            <person name="Paukszto L."/>
        </authorList>
    </citation>
    <scope>NUCLEOTIDE SEQUENCE [LARGE SCALE GENOMIC DNA]</scope>
    <source>
        <strain evidence="9">LP-2024</strain>
        <tissue evidence="9">Aerial parts of the thallus</tissue>
    </source>
</reference>
<dbReference type="EMBL" id="JBJQOH010000001">
    <property type="protein sequence ID" value="KAL3701103.1"/>
    <property type="molecule type" value="Genomic_DNA"/>
</dbReference>
<comment type="cofactor">
    <cofactor evidence="1 8">
        <name>FAD</name>
        <dbReference type="ChEBI" id="CHEBI:57692"/>
    </cofactor>
</comment>
<keyword evidence="6 8" id="KW-0560">Oxidoreductase</keyword>
<keyword evidence="4 8" id="KW-0274">FAD</keyword>
<dbReference type="InterPro" id="IPR020946">
    <property type="entry name" value="Flavin_mOase-like"/>
</dbReference>
<evidence type="ECO:0000256" key="3">
    <source>
        <dbReference type="ARBA" id="ARBA00022630"/>
    </source>
</evidence>
<dbReference type="Proteomes" id="UP001633002">
    <property type="component" value="Unassembled WGS sequence"/>
</dbReference>
<keyword evidence="7 8" id="KW-0503">Monooxygenase</keyword>
<dbReference type="AlphaFoldDB" id="A0ABD3IBR2"/>
<evidence type="ECO:0000256" key="6">
    <source>
        <dbReference type="ARBA" id="ARBA00023002"/>
    </source>
</evidence>
<dbReference type="Gene3D" id="3.50.50.60">
    <property type="entry name" value="FAD/NAD(P)-binding domain"/>
    <property type="match status" value="2"/>
</dbReference>
<dbReference type="GO" id="GO:0016709">
    <property type="term" value="F:oxidoreductase activity, acting on paired donors, with incorporation or reduction of molecular oxygen, NAD(P)H as one donor, and incorporation of one atom of oxygen"/>
    <property type="evidence" value="ECO:0007669"/>
    <property type="project" value="UniProtKB-ARBA"/>
</dbReference>
<evidence type="ECO:0000313" key="10">
    <source>
        <dbReference type="Proteomes" id="UP001633002"/>
    </source>
</evidence>
<evidence type="ECO:0000256" key="5">
    <source>
        <dbReference type="ARBA" id="ARBA00022857"/>
    </source>
</evidence>
<evidence type="ECO:0000256" key="7">
    <source>
        <dbReference type="ARBA" id="ARBA00023033"/>
    </source>
</evidence>
<organism evidence="9 10">
    <name type="scientific">Riccia sorocarpa</name>
    <dbReference type="NCBI Taxonomy" id="122646"/>
    <lineage>
        <taxon>Eukaryota</taxon>
        <taxon>Viridiplantae</taxon>
        <taxon>Streptophyta</taxon>
        <taxon>Embryophyta</taxon>
        <taxon>Marchantiophyta</taxon>
        <taxon>Marchantiopsida</taxon>
        <taxon>Marchantiidae</taxon>
        <taxon>Marchantiales</taxon>
        <taxon>Ricciaceae</taxon>
        <taxon>Riccia</taxon>
    </lineage>
</organism>
<keyword evidence="5" id="KW-0521">NADP</keyword>
<evidence type="ECO:0000256" key="8">
    <source>
        <dbReference type="RuleBase" id="RU361177"/>
    </source>
</evidence>
<evidence type="ECO:0000256" key="2">
    <source>
        <dbReference type="ARBA" id="ARBA00009183"/>
    </source>
</evidence>
<accession>A0ABD3IBR2</accession>
<dbReference type="PANTHER" id="PTHR23023">
    <property type="entry name" value="DIMETHYLANILINE MONOOXYGENASE"/>
    <property type="match status" value="1"/>
</dbReference>
<keyword evidence="10" id="KW-1185">Reference proteome</keyword>
<evidence type="ECO:0000256" key="4">
    <source>
        <dbReference type="ARBA" id="ARBA00022827"/>
    </source>
</evidence>
<dbReference type="GO" id="GO:0050660">
    <property type="term" value="F:flavin adenine dinucleotide binding"/>
    <property type="evidence" value="ECO:0007669"/>
    <property type="project" value="UniProtKB-ARBA"/>
</dbReference>
<comment type="similarity">
    <text evidence="2 8">Belongs to the FMO family.</text>
</comment>
<gene>
    <name evidence="9" type="ORF">R1sor_019125</name>
</gene>
<comment type="caution">
    <text evidence="9">The sequence shown here is derived from an EMBL/GenBank/DDBJ whole genome shotgun (WGS) entry which is preliminary data.</text>
</comment>
<dbReference type="PRINTS" id="PR00370">
    <property type="entry name" value="FMOXYGENASE"/>
</dbReference>
<proteinExistence type="inferred from homology"/>
<dbReference type="FunFam" id="3.50.50.60:FF:000138">
    <property type="entry name" value="Flavin-containing monooxygenase"/>
    <property type="match status" value="1"/>
</dbReference>
<keyword evidence="3 8" id="KW-0285">Flavoprotein</keyword>
<evidence type="ECO:0000256" key="1">
    <source>
        <dbReference type="ARBA" id="ARBA00001974"/>
    </source>
</evidence>
<dbReference type="InterPro" id="IPR000960">
    <property type="entry name" value="Flavin_mOase"/>
</dbReference>